<name>A0A5P9WAL2_PSEAI</name>
<protein>
    <submittedName>
        <fullName evidence="1">Uncharacterized protein</fullName>
    </submittedName>
</protein>
<dbReference type="EMBL" id="MN433457">
    <property type="protein sequence ID" value="QFX78476.1"/>
    <property type="molecule type" value="Genomic_DNA"/>
</dbReference>
<geneLocation type="plasmid" evidence="1">
    <name>pNK546-KPC</name>
</geneLocation>
<sequence length="63" mass="7236">MDCVEDVNTCAEPSLCWWWSGQLWYVHQENAHHRPRGNVPHSLVGAGYTKQLALAELCRLVRC</sequence>
<reference evidence="1" key="1">
    <citation type="submission" date="2019-09" db="EMBL/GenBank/DDBJ databases">
        <authorList>
            <person name="Li Z."/>
        </authorList>
    </citation>
    <scope>NUCLEOTIDE SEQUENCE</scope>
    <source>
        <strain evidence="1">PAB546</strain>
        <plasmid evidence="1">pNK546-KPC</plasmid>
    </source>
</reference>
<organism evidence="1">
    <name type="scientific">Pseudomonas aeruginosa</name>
    <dbReference type="NCBI Taxonomy" id="287"/>
    <lineage>
        <taxon>Bacteria</taxon>
        <taxon>Pseudomonadati</taxon>
        <taxon>Pseudomonadota</taxon>
        <taxon>Gammaproteobacteria</taxon>
        <taxon>Pseudomonadales</taxon>
        <taxon>Pseudomonadaceae</taxon>
        <taxon>Pseudomonas</taxon>
    </lineage>
</organism>
<proteinExistence type="predicted"/>
<gene>
    <name evidence="1" type="ORF">pNK546KPC_0266</name>
</gene>
<accession>A0A5P9WAL2</accession>
<dbReference type="AlphaFoldDB" id="A0A5P9WAL2"/>
<evidence type="ECO:0000313" key="1">
    <source>
        <dbReference type="EMBL" id="QFX78476.1"/>
    </source>
</evidence>
<keyword evidence="1" id="KW-0614">Plasmid</keyword>